<sequence length="73" mass="7749">MPPKPATKAAPKASEASKGKINSLKAKTTSKKQRANVRAQSALDSQLASLEVIKHAAWKPPQSTSQGKIPPFN</sequence>
<protein>
    <submittedName>
        <fullName evidence="1">Uncharacterized protein</fullName>
    </submittedName>
</protein>
<dbReference type="EMBL" id="QTSX02003138">
    <property type="protein sequence ID" value="KAJ9071648.1"/>
    <property type="molecule type" value="Genomic_DNA"/>
</dbReference>
<name>A0ACC2TAF2_9FUNG</name>
<gene>
    <name evidence="1" type="ORF">DSO57_1034906</name>
</gene>
<organism evidence="1 2">
    <name type="scientific">Entomophthora muscae</name>
    <dbReference type="NCBI Taxonomy" id="34485"/>
    <lineage>
        <taxon>Eukaryota</taxon>
        <taxon>Fungi</taxon>
        <taxon>Fungi incertae sedis</taxon>
        <taxon>Zoopagomycota</taxon>
        <taxon>Entomophthoromycotina</taxon>
        <taxon>Entomophthoromycetes</taxon>
        <taxon>Entomophthorales</taxon>
        <taxon>Entomophthoraceae</taxon>
        <taxon>Entomophthora</taxon>
    </lineage>
</organism>
<evidence type="ECO:0000313" key="2">
    <source>
        <dbReference type="Proteomes" id="UP001165960"/>
    </source>
</evidence>
<evidence type="ECO:0000313" key="1">
    <source>
        <dbReference type="EMBL" id="KAJ9071648.1"/>
    </source>
</evidence>
<dbReference type="Proteomes" id="UP001165960">
    <property type="component" value="Unassembled WGS sequence"/>
</dbReference>
<comment type="caution">
    <text evidence="1">The sequence shown here is derived from an EMBL/GenBank/DDBJ whole genome shotgun (WGS) entry which is preliminary data.</text>
</comment>
<reference evidence="1" key="1">
    <citation type="submission" date="2022-04" db="EMBL/GenBank/DDBJ databases">
        <title>Genome of the entomopathogenic fungus Entomophthora muscae.</title>
        <authorList>
            <person name="Elya C."/>
            <person name="Lovett B.R."/>
            <person name="Lee E."/>
            <person name="Macias A.M."/>
            <person name="Hajek A.E."/>
            <person name="De Bivort B.L."/>
            <person name="Kasson M.T."/>
            <person name="De Fine Licht H.H."/>
            <person name="Stajich J.E."/>
        </authorList>
    </citation>
    <scope>NUCLEOTIDE SEQUENCE</scope>
    <source>
        <strain evidence="1">Berkeley</strain>
    </source>
</reference>
<accession>A0ACC2TAF2</accession>
<proteinExistence type="predicted"/>
<keyword evidence="2" id="KW-1185">Reference proteome</keyword>